<evidence type="ECO:0000313" key="2">
    <source>
        <dbReference type="Proteomes" id="UP001221092"/>
    </source>
</evidence>
<dbReference type="EMBL" id="CP119629">
    <property type="protein sequence ID" value="WES06024.1"/>
    <property type="molecule type" value="Genomic_DNA"/>
</dbReference>
<dbReference type="AlphaFoldDB" id="A0AAX3Q7V3"/>
<accession>A0AAX3Q7V3</accession>
<dbReference type="Proteomes" id="UP001221092">
    <property type="component" value="Chromosome"/>
</dbReference>
<protein>
    <submittedName>
        <fullName evidence="1">Uncharacterized protein</fullName>
    </submittedName>
</protein>
<organism evidence="1 2">
    <name type="scientific">Bacillus paranthracis</name>
    <dbReference type="NCBI Taxonomy" id="2026186"/>
    <lineage>
        <taxon>Bacteria</taxon>
        <taxon>Bacillati</taxon>
        <taxon>Bacillota</taxon>
        <taxon>Bacilli</taxon>
        <taxon>Bacillales</taxon>
        <taxon>Bacillaceae</taxon>
        <taxon>Bacillus</taxon>
        <taxon>Bacillus cereus group</taxon>
    </lineage>
</organism>
<gene>
    <name evidence="1" type="ORF">P3K65_22200</name>
</gene>
<proteinExistence type="predicted"/>
<sequence>MLKVNKKEVLQKEIDLLINSIIDELEVKFEKNTNQAVQLVKKARVYEHIMKEPLGLHDSAEQWALIVLADNDDLQAIEKYYS</sequence>
<evidence type="ECO:0000313" key="1">
    <source>
        <dbReference type="EMBL" id="WES06024.1"/>
    </source>
</evidence>
<reference evidence="1" key="1">
    <citation type="submission" date="2023-03" db="EMBL/GenBank/DDBJ databases">
        <authorList>
            <person name="Liu Z."/>
        </authorList>
    </citation>
    <scope>NUCLEOTIDE SEQUENCE</scope>
    <source>
        <strain evidence="1">Bc006</strain>
    </source>
</reference>
<dbReference type="RefSeq" id="WP_276105229.1">
    <property type="nucleotide sequence ID" value="NZ_CP119629.1"/>
</dbReference>
<name>A0AAX3Q7V3_9BACI</name>